<gene>
    <name evidence="1" type="ORF">HY3_15505</name>
</gene>
<accession>A0A062TR28</accession>
<proteinExistence type="predicted"/>
<protein>
    <submittedName>
        <fullName evidence="1">Uncharacterized protein</fullName>
    </submittedName>
</protein>
<evidence type="ECO:0000313" key="1">
    <source>
        <dbReference type="EMBL" id="RAN32202.1"/>
    </source>
</evidence>
<keyword evidence="2" id="KW-1185">Reference proteome</keyword>
<dbReference type="EMBL" id="AWFB01000036">
    <property type="protein sequence ID" value="RAN32202.1"/>
    <property type="molecule type" value="Genomic_DNA"/>
</dbReference>
<organism evidence="1 2">
    <name type="scientific">Hyphomonas pacifica</name>
    <dbReference type="NCBI Taxonomy" id="1280941"/>
    <lineage>
        <taxon>Bacteria</taxon>
        <taxon>Pseudomonadati</taxon>
        <taxon>Pseudomonadota</taxon>
        <taxon>Alphaproteobacteria</taxon>
        <taxon>Hyphomonadales</taxon>
        <taxon>Hyphomonadaceae</taxon>
        <taxon>Hyphomonas</taxon>
    </lineage>
</organism>
<comment type="caution">
    <text evidence="1">The sequence shown here is derived from an EMBL/GenBank/DDBJ whole genome shotgun (WGS) entry which is preliminary data.</text>
</comment>
<dbReference type="AlphaFoldDB" id="A0A062TR28"/>
<dbReference type="Proteomes" id="UP000249123">
    <property type="component" value="Unassembled WGS sequence"/>
</dbReference>
<name>A0A062TR28_9PROT</name>
<sequence length="88" mass="9606">MGAVFPVATSFDFAQDEFGAWGKKRSALGSSEVEARARAGGLGRSVSHKLPHLQLWTPTFVGESGREGDDRGDWAHMAQAITMWRECP</sequence>
<evidence type="ECO:0000313" key="2">
    <source>
        <dbReference type="Proteomes" id="UP000249123"/>
    </source>
</evidence>
<reference evidence="1 2" key="1">
    <citation type="submission" date="2013-04" db="EMBL/GenBank/DDBJ databases">
        <title>Hyphomonas sp. T24B3 Genome Sequencing.</title>
        <authorList>
            <person name="Lai Q."/>
            <person name="Shao Z."/>
        </authorList>
    </citation>
    <scope>NUCLEOTIDE SEQUENCE [LARGE SCALE GENOMIC DNA]</scope>
    <source>
        <strain evidence="1 2">T24B3</strain>
    </source>
</reference>